<evidence type="ECO:0000313" key="1">
    <source>
        <dbReference type="EMBL" id="GAA1956373.1"/>
    </source>
</evidence>
<dbReference type="RefSeq" id="WP_344417581.1">
    <property type="nucleotide sequence ID" value="NZ_BAAANN010000009.1"/>
</dbReference>
<comment type="caution">
    <text evidence="1">The sequence shown here is derived from an EMBL/GenBank/DDBJ whole genome shotgun (WGS) entry which is preliminary data.</text>
</comment>
<organism evidence="1 2">
    <name type="scientific">Amycolatopsis minnesotensis</name>
    <dbReference type="NCBI Taxonomy" id="337894"/>
    <lineage>
        <taxon>Bacteria</taxon>
        <taxon>Bacillati</taxon>
        <taxon>Actinomycetota</taxon>
        <taxon>Actinomycetes</taxon>
        <taxon>Pseudonocardiales</taxon>
        <taxon>Pseudonocardiaceae</taxon>
        <taxon>Amycolatopsis</taxon>
    </lineage>
</organism>
<name>A0ABP5C2E3_9PSEU</name>
<keyword evidence="2" id="KW-1185">Reference proteome</keyword>
<reference evidence="2" key="1">
    <citation type="journal article" date="2019" name="Int. J. Syst. Evol. Microbiol.">
        <title>The Global Catalogue of Microorganisms (GCM) 10K type strain sequencing project: providing services to taxonomists for standard genome sequencing and annotation.</title>
        <authorList>
            <consortium name="The Broad Institute Genomics Platform"/>
            <consortium name="The Broad Institute Genome Sequencing Center for Infectious Disease"/>
            <person name="Wu L."/>
            <person name="Ma J."/>
        </authorList>
    </citation>
    <scope>NUCLEOTIDE SEQUENCE [LARGE SCALE GENOMIC DNA]</scope>
    <source>
        <strain evidence="2">JCM 14545</strain>
    </source>
</reference>
<proteinExistence type="predicted"/>
<evidence type="ECO:0000313" key="2">
    <source>
        <dbReference type="Proteomes" id="UP001501116"/>
    </source>
</evidence>
<dbReference type="EMBL" id="BAAANN010000009">
    <property type="protein sequence ID" value="GAA1956373.1"/>
    <property type="molecule type" value="Genomic_DNA"/>
</dbReference>
<gene>
    <name evidence="1" type="ORF">GCM10009754_27860</name>
</gene>
<protein>
    <submittedName>
        <fullName evidence="1">Uncharacterized protein</fullName>
    </submittedName>
</protein>
<accession>A0ABP5C2E3</accession>
<sequence>MAGTHSEVRAATPSAARELHSPAARKLAELTAIFDDLQFVLGCCERLVAELARGEERDDVVVEALWLAALTAYARCFRADGDGERLLVTDLSGTELTGDVVEWHSMLGKLREHLVLAGANPREAFTVGASQAQDGKAAGIVVTSSTAPKVDDRTVRQTGGLAYALGRLVDERIVRQQEIVFGSVRDLPATALDELPEIGVAAPPA</sequence>
<dbReference type="Proteomes" id="UP001501116">
    <property type="component" value="Unassembled WGS sequence"/>
</dbReference>